<evidence type="ECO:0000256" key="1">
    <source>
        <dbReference type="SAM" id="Phobius"/>
    </source>
</evidence>
<feature type="transmembrane region" description="Helical" evidence="1">
    <location>
        <begin position="569"/>
        <end position="587"/>
    </location>
</feature>
<keyword evidence="4" id="KW-1185">Reference proteome</keyword>
<keyword evidence="1" id="KW-0472">Membrane</keyword>
<evidence type="ECO:0000313" key="3">
    <source>
        <dbReference type="EMBL" id="MBJ7544969.1"/>
    </source>
</evidence>
<reference evidence="3 4" key="1">
    <citation type="submission" date="2020-12" db="EMBL/GenBank/DDBJ databases">
        <title>Revised draft genomes of Rhodomicrobium vannielii ATCC 17100 and Rhodomicrobium udaipurense JA643.</title>
        <authorList>
            <person name="Conners E.M."/>
            <person name="Davenport E.J."/>
            <person name="Bose A."/>
        </authorList>
    </citation>
    <scope>NUCLEOTIDE SEQUENCE [LARGE SCALE GENOMIC DNA]</scope>
    <source>
        <strain evidence="3 4">JA643</strain>
    </source>
</reference>
<organism evidence="3 4">
    <name type="scientific">Rhodomicrobium udaipurense</name>
    <dbReference type="NCBI Taxonomy" id="1202716"/>
    <lineage>
        <taxon>Bacteria</taxon>
        <taxon>Pseudomonadati</taxon>
        <taxon>Pseudomonadota</taxon>
        <taxon>Alphaproteobacteria</taxon>
        <taxon>Hyphomicrobiales</taxon>
        <taxon>Hyphomicrobiaceae</taxon>
        <taxon>Rhodomicrobium</taxon>
    </lineage>
</organism>
<feature type="chain" id="PRO_5034656905" evidence="2">
    <location>
        <begin position="28"/>
        <end position="609"/>
    </location>
</feature>
<protein>
    <submittedName>
        <fullName evidence="3">Uncharacterized protein</fullName>
    </submittedName>
</protein>
<gene>
    <name evidence="3" type="ORF">JDN41_15550</name>
</gene>
<dbReference type="RefSeq" id="WP_037233485.1">
    <property type="nucleotide sequence ID" value="NZ_JAEMUK010000083.1"/>
</dbReference>
<feature type="signal peptide" evidence="2">
    <location>
        <begin position="1"/>
        <end position="27"/>
    </location>
</feature>
<accession>A0A8I1GGT6</accession>
<evidence type="ECO:0000313" key="4">
    <source>
        <dbReference type="Proteomes" id="UP000623250"/>
    </source>
</evidence>
<dbReference type="Proteomes" id="UP000623250">
    <property type="component" value="Unassembled WGS sequence"/>
</dbReference>
<comment type="caution">
    <text evidence="3">The sequence shown here is derived from an EMBL/GenBank/DDBJ whole genome shotgun (WGS) entry which is preliminary data.</text>
</comment>
<keyword evidence="2" id="KW-0732">Signal</keyword>
<dbReference type="EMBL" id="JAEMUK010000083">
    <property type="protein sequence ID" value="MBJ7544969.1"/>
    <property type="molecule type" value="Genomic_DNA"/>
</dbReference>
<sequence>MRKLVTWIMICALALGLPIPASRAASAQTPRVVTIDECRNLTDTEVRDRIRELATTSLKTELTAIDYMALVNQYWAKADVNARIDREIDAAVDAVRADSSWADRAYSTISQSRATLYATAVAERAYTSQTFRDAINELATGVAKEAGARIEKATSRISNPIIACVQTALQSRYGGAVAQVFAQESQRNLDAAAADQAPAKIDTGDLVATNAGSISGLVLIVTRRVIGKVVQSVGTRIAGMVASRIVSSVAGLAGLALIAKDIYDAGDGVFPIIAERMKSDETKLLIREEIGKSIQTDIGQQVEVIADETAERIYTVWLDFRQKYNRLLALSEKSPAFAEFLKNRRLDQIGRLGQIVDIVSGTEGGEAAVLARVANGSLNRALLDLSDAALVIAEEQKSIDKALRWTQVAGRELPRVVELGVYRWLPVEGLTTETLQKILAINDRIAVGRIANLSPEARDFILSLPGDQVREFARRLNDRQLAAFADYERNLEPSAAKRLLRAVTDDPSVMRDLTAEGIREGILGSRDQLAALEMMLQEAPSLFGYGRIFKDADLVGSGNVAFRVFWERYWLAVLVGFFLILVVMSWLRRLLFGRPQQIVIREQGKSRTR</sequence>
<evidence type="ECO:0000256" key="2">
    <source>
        <dbReference type="SAM" id="SignalP"/>
    </source>
</evidence>
<keyword evidence="1" id="KW-1133">Transmembrane helix</keyword>
<name>A0A8I1GGT6_9HYPH</name>
<dbReference type="AlphaFoldDB" id="A0A8I1GGT6"/>
<proteinExistence type="predicted"/>
<keyword evidence="1" id="KW-0812">Transmembrane</keyword>